<sequence length="149" mass="16087">MERRIAAHRAQRPADWDTLEEPVDLIGALPAALAGYDTCLLDCLTLWVSNLLLSNEGSLDVQRDILATSDELIDVYEHSSSTWIIVSNEVGLGVVPTSSLGAAYRDALGRVNQVIAARADKVYFMVAGLALDLKNLGAVPHTSAELRLT</sequence>
<keyword evidence="15" id="KW-0342">GTP-binding</keyword>
<comment type="pathway">
    <text evidence="6">Cofactor biosynthesis; adenosylcobalamin biosynthesis; adenosylcobalamin from cob(II)yrinate a,c-diamide: step 5/7.</text>
</comment>
<keyword evidence="19" id="KW-1185">Reference proteome</keyword>
<name>A0AA35SE77_GEOBA</name>
<evidence type="ECO:0000256" key="2">
    <source>
        <dbReference type="ARBA" id="ARBA00000711"/>
    </source>
</evidence>
<dbReference type="GO" id="GO:0043752">
    <property type="term" value="F:adenosylcobinamide kinase activity"/>
    <property type="evidence" value="ECO:0007669"/>
    <property type="project" value="UniProtKB-EC"/>
</dbReference>
<proteinExistence type="inferred from homology"/>
<dbReference type="AlphaFoldDB" id="A0AA35SE77"/>
<keyword evidence="12" id="KW-0547">Nucleotide-binding</keyword>
<evidence type="ECO:0000256" key="17">
    <source>
        <dbReference type="ARBA" id="ARBA00030571"/>
    </source>
</evidence>
<dbReference type="Proteomes" id="UP001174909">
    <property type="component" value="Unassembled WGS sequence"/>
</dbReference>
<keyword evidence="10" id="KW-0169">Cobalamin biosynthesis</keyword>
<comment type="caution">
    <text evidence="18">The sequence shown here is derived from an EMBL/GenBank/DDBJ whole genome shotgun (WGS) entry which is preliminary data.</text>
</comment>
<comment type="function">
    <text evidence="4">Catalyzes ATP-dependent phosphorylation of adenosylcobinamide and addition of GMP to adenosylcobinamide phosphate.</text>
</comment>
<keyword evidence="14" id="KW-0067">ATP-binding</keyword>
<comment type="catalytic activity">
    <reaction evidence="3">
        <text>adenosylcob(III)inamide + GTP = adenosylcob(III)inamide phosphate + GDP + H(+)</text>
        <dbReference type="Rhea" id="RHEA:15765"/>
        <dbReference type="ChEBI" id="CHEBI:2480"/>
        <dbReference type="ChEBI" id="CHEBI:15378"/>
        <dbReference type="ChEBI" id="CHEBI:37565"/>
        <dbReference type="ChEBI" id="CHEBI:58189"/>
        <dbReference type="ChEBI" id="CHEBI:58502"/>
        <dbReference type="EC" id="2.7.1.156"/>
    </reaction>
</comment>
<keyword evidence="13" id="KW-0418">Kinase</keyword>
<evidence type="ECO:0000256" key="1">
    <source>
        <dbReference type="ARBA" id="ARBA00000312"/>
    </source>
</evidence>
<keyword evidence="11" id="KW-0808">Transferase</keyword>
<dbReference type="EC" id="2.7.1.156" evidence="8"/>
<protein>
    <recommendedName>
        <fullName evidence="16">Adenosylcobinamide kinase</fullName>
        <ecNumber evidence="8">2.7.1.156</ecNumber>
        <ecNumber evidence="9">2.7.7.62</ecNumber>
    </recommendedName>
    <alternativeName>
        <fullName evidence="17">Adenosylcobinamide-phosphate guanylyltransferase</fullName>
    </alternativeName>
</protein>
<evidence type="ECO:0000256" key="3">
    <source>
        <dbReference type="ARBA" id="ARBA00001522"/>
    </source>
</evidence>
<dbReference type="InterPro" id="IPR003203">
    <property type="entry name" value="CobU/CobP"/>
</dbReference>
<dbReference type="PANTHER" id="PTHR34848">
    <property type="match status" value="1"/>
</dbReference>
<evidence type="ECO:0000256" key="15">
    <source>
        <dbReference type="ARBA" id="ARBA00023134"/>
    </source>
</evidence>
<comment type="pathway">
    <text evidence="5">Cofactor biosynthesis; adenosylcobalamin biosynthesis; adenosylcobalamin from cob(II)yrinate a,c-diamide: step 6/7.</text>
</comment>
<evidence type="ECO:0000313" key="19">
    <source>
        <dbReference type="Proteomes" id="UP001174909"/>
    </source>
</evidence>
<organism evidence="18 19">
    <name type="scientific">Geodia barretti</name>
    <name type="common">Barrett's horny sponge</name>
    <dbReference type="NCBI Taxonomy" id="519541"/>
    <lineage>
        <taxon>Eukaryota</taxon>
        <taxon>Metazoa</taxon>
        <taxon>Porifera</taxon>
        <taxon>Demospongiae</taxon>
        <taxon>Heteroscleromorpha</taxon>
        <taxon>Tetractinellida</taxon>
        <taxon>Astrophorina</taxon>
        <taxon>Geodiidae</taxon>
        <taxon>Geodia</taxon>
    </lineage>
</organism>
<evidence type="ECO:0000256" key="13">
    <source>
        <dbReference type="ARBA" id="ARBA00022777"/>
    </source>
</evidence>
<evidence type="ECO:0000256" key="4">
    <source>
        <dbReference type="ARBA" id="ARBA00003889"/>
    </source>
</evidence>
<dbReference type="CDD" id="cd00544">
    <property type="entry name" value="CobU"/>
    <property type="match status" value="1"/>
</dbReference>
<evidence type="ECO:0000313" key="18">
    <source>
        <dbReference type="EMBL" id="CAI8027016.1"/>
    </source>
</evidence>
<evidence type="ECO:0000256" key="11">
    <source>
        <dbReference type="ARBA" id="ARBA00022679"/>
    </source>
</evidence>
<dbReference type="GO" id="GO:0005524">
    <property type="term" value="F:ATP binding"/>
    <property type="evidence" value="ECO:0007669"/>
    <property type="project" value="UniProtKB-KW"/>
</dbReference>
<accession>A0AA35SE77</accession>
<comment type="catalytic activity">
    <reaction evidence="2">
        <text>adenosylcob(III)inamide phosphate + GTP + H(+) = adenosylcob(III)inamide-GDP + diphosphate</text>
        <dbReference type="Rhea" id="RHEA:22712"/>
        <dbReference type="ChEBI" id="CHEBI:15378"/>
        <dbReference type="ChEBI" id="CHEBI:33019"/>
        <dbReference type="ChEBI" id="CHEBI:37565"/>
        <dbReference type="ChEBI" id="CHEBI:58502"/>
        <dbReference type="ChEBI" id="CHEBI:60487"/>
        <dbReference type="EC" id="2.7.7.62"/>
    </reaction>
</comment>
<dbReference type="PIRSF" id="PIRSF006135">
    <property type="entry name" value="CobU"/>
    <property type="match status" value="1"/>
</dbReference>
<dbReference type="GO" id="GO:0008820">
    <property type="term" value="F:cobinamide phosphate guanylyltransferase activity"/>
    <property type="evidence" value="ECO:0007669"/>
    <property type="project" value="UniProtKB-EC"/>
</dbReference>
<evidence type="ECO:0000256" key="10">
    <source>
        <dbReference type="ARBA" id="ARBA00022573"/>
    </source>
</evidence>
<dbReference type="SUPFAM" id="SSF52540">
    <property type="entry name" value="P-loop containing nucleoside triphosphate hydrolases"/>
    <property type="match status" value="1"/>
</dbReference>
<dbReference type="GO" id="GO:0005525">
    <property type="term" value="F:GTP binding"/>
    <property type="evidence" value="ECO:0007669"/>
    <property type="project" value="UniProtKB-KW"/>
</dbReference>
<dbReference type="Gene3D" id="3.40.50.300">
    <property type="entry name" value="P-loop containing nucleotide triphosphate hydrolases"/>
    <property type="match status" value="1"/>
</dbReference>
<gene>
    <name evidence="18" type="ORF">GBAR_LOCUS15473</name>
</gene>
<evidence type="ECO:0000256" key="12">
    <source>
        <dbReference type="ARBA" id="ARBA00022741"/>
    </source>
</evidence>
<dbReference type="PANTHER" id="PTHR34848:SF1">
    <property type="entry name" value="BIFUNCTIONAL ADENOSYLCOBALAMIN BIOSYNTHESIS PROTEIN COBU"/>
    <property type="match status" value="1"/>
</dbReference>
<comment type="similarity">
    <text evidence="7">Belongs to the CobU/CobP family.</text>
</comment>
<reference evidence="18" key="1">
    <citation type="submission" date="2023-03" db="EMBL/GenBank/DDBJ databases">
        <authorList>
            <person name="Steffen K."/>
            <person name="Cardenas P."/>
        </authorList>
    </citation>
    <scope>NUCLEOTIDE SEQUENCE</scope>
</reference>
<dbReference type="EMBL" id="CASHTH010002254">
    <property type="protein sequence ID" value="CAI8027016.1"/>
    <property type="molecule type" value="Genomic_DNA"/>
</dbReference>
<evidence type="ECO:0000256" key="9">
    <source>
        <dbReference type="ARBA" id="ARBA00012523"/>
    </source>
</evidence>
<dbReference type="InterPro" id="IPR027417">
    <property type="entry name" value="P-loop_NTPase"/>
</dbReference>
<dbReference type="Pfam" id="PF02283">
    <property type="entry name" value="CobU"/>
    <property type="match status" value="1"/>
</dbReference>
<evidence type="ECO:0000256" key="7">
    <source>
        <dbReference type="ARBA" id="ARBA00007490"/>
    </source>
</evidence>
<evidence type="ECO:0000256" key="5">
    <source>
        <dbReference type="ARBA" id="ARBA00004692"/>
    </source>
</evidence>
<dbReference type="EC" id="2.7.7.62" evidence="9"/>
<evidence type="ECO:0000256" key="16">
    <source>
        <dbReference type="ARBA" id="ARBA00029570"/>
    </source>
</evidence>
<comment type="catalytic activity">
    <reaction evidence="1">
        <text>adenosylcob(III)inamide + ATP = adenosylcob(III)inamide phosphate + ADP + H(+)</text>
        <dbReference type="Rhea" id="RHEA:15769"/>
        <dbReference type="ChEBI" id="CHEBI:2480"/>
        <dbReference type="ChEBI" id="CHEBI:15378"/>
        <dbReference type="ChEBI" id="CHEBI:30616"/>
        <dbReference type="ChEBI" id="CHEBI:58502"/>
        <dbReference type="ChEBI" id="CHEBI:456216"/>
        <dbReference type="EC" id="2.7.1.156"/>
    </reaction>
</comment>
<evidence type="ECO:0000256" key="14">
    <source>
        <dbReference type="ARBA" id="ARBA00022840"/>
    </source>
</evidence>
<evidence type="ECO:0000256" key="6">
    <source>
        <dbReference type="ARBA" id="ARBA00005159"/>
    </source>
</evidence>
<evidence type="ECO:0000256" key="8">
    <source>
        <dbReference type="ARBA" id="ARBA00012016"/>
    </source>
</evidence>